<dbReference type="OrthoDB" id="9814270at2"/>
<reference evidence="4 5" key="2">
    <citation type="submission" date="2019-09" db="EMBL/GenBank/DDBJ databases">
        <authorList>
            <person name="Jin C."/>
        </authorList>
    </citation>
    <scope>NUCLEOTIDE SEQUENCE [LARGE SCALE GENOMIC DNA]</scope>
    <source>
        <strain evidence="4 5">AN110305</strain>
    </source>
</reference>
<accession>A0A5B2W3J2</accession>
<feature type="non-terminal residue" evidence="4">
    <location>
        <position position="1"/>
    </location>
</feature>
<dbReference type="EMBL" id="VUOB01000167">
    <property type="protein sequence ID" value="KAA2245915.1"/>
    <property type="molecule type" value="Genomic_DNA"/>
</dbReference>
<reference evidence="4 5" key="1">
    <citation type="submission" date="2019-09" db="EMBL/GenBank/DDBJ databases">
        <title>Goodfellowia gen. nov., a new genus of the Pseudonocardineae related to Actinoalloteichus, containing Goodfellowia coeruleoviolacea gen. nov., comb. nov. gen. nov., comb. nov.</title>
        <authorList>
            <person name="Labeda D."/>
        </authorList>
    </citation>
    <scope>NUCLEOTIDE SEQUENCE [LARGE SCALE GENOMIC DNA]</scope>
    <source>
        <strain evidence="4 5">AN110305</strain>
    </source>
</reference>
<sequence length="79" mass="8512">NRFLLGGIAFELAFAAALVYLPALAQVVGMVPPPAWLLVMLVPYPVIVWGVDELFRRVGRGPGSEGRARPSPGWGRVGR</sequence>
<dbReference type="InterPro" id="IPR023298">
    <property type="entry name" value="ATPase_P-typ_TM_dom_sf"/>
</dbReference>
<organism evidence="4 5">
    <name type="scientific">Solihabitans fulvus</name>
    <dbReference type="NCBI Taxonomy" id="1892852"/>
    <lineage>
        <taxon>Bacteria</taxon>
        <taxon>Bacillati</taxon>
        <taxon>Actinomycetota</taxon>
        <taxon>Actinomycetes</taxon>
        <taxon>Pseudonocardiales</taxon>
        <taxon>Pseudonocardiaceae</taxon>
        <taxon>Solihabitans</taxon>
    </lineage>
</organism>
<keyword evidence="2" id="KW-0812">Transmembrane</keyword>
<feature type="transmembrane region" description="Helical" evidence="2">
    <location>
        <begin position="35"/>
        <end position="51"/>
    </location>
</feature>
<dbReference type="SUPFAM" id="SSF81665">
    <property type="entry name" value="Calcium ATPase, transmembrane domain M"/>
    <property type="match status" value="1"/>
</dbReference>
<dbReference type="Gene3D" id="1.20.1110.10">
    <property type="entry name" value="Calcium-transporting ATPase, transmembrane domain"/>
    <property type="match status" value="1"/>
</dbReference>
<keyword evidence="2" id="KW-1133">Transmembrane helix</keyword>
<comment type="caution">
    <text evidence="4">The sequence shown here is derived from an EMBL/GenBank/DDBJ whole genome shotgun (WGS) entry which is preliminary data.</text>
</comment>
<feature type="region of interest" description="Disordered" evidence="1">
    <location>
        <begin position="58"/>
        <end position="79"/>
    </location>
</feature>
<dbReference type="RefSeq" id="WP_149855329.1">
    <property type="nucleotide sequence ID" value="NZ_VUOB01000167.1"/>
</dbReference>
<feature type="domain" description="Cation-transporting P-type ATPase C-terminal" evidence="3">
    <location>
        <begin position="1"/>
        <end position="57"/>
    </location>
</feature>
<keyword evidence="5" id="KW-1185">Reference proteome</keyword>
<evidence type="ECO:0000256" key="2">
    <source>
        <dbReference type="SAM" id="Phobius"/>
    </source>
</evidence>
<name>A0A5B2W3J2_9PSEU</name>
<evidence type="ECO:0000313" key="4">
    <source>
        <dbReference type="EMBL" id="KAA2245915.1"/>
    </source>
</evidence>
<evidence type="ECO:0000256" key="1">
    <source>
        <dbReference type="SAM" id="MobiDB-lite"/>
    </source>
</evidence>
<dbReference type="Proteomes" id="UP000323454">
    <property type="component" value="Unassembled WGS sequence"/>
</dbReference>
<evidence type="ECO:0000313" key="5">
    <source>
        <dbReference type="Proteomes" id="UP000323454"/>
    </source>
</evidence>
<protein>
    <recommendedName>
        <fullName evidence="3">Cation-transporting P-type ATPase C-terminal domain-containing protein</fullName>
    </recommendedName>
</protein>
<dbReference type="AlphaFoldDB" id="A0A5B2W3J2"/>
<keyword evidence="2" id="KW-0472">Membrane</keyword>
<dbReference type="InterPro" id="IPR006068">
    <property type="entry name" value="ATPase_P-typ_cation-transptr_C"/>
</dbReference>
<proteinExistence type="predicted"/>
<evidence type="ECO:0000259" key="3">
    <source>
        <dbReference type="Pfam" id="PF00689"/>
    </source>
</evidence>
<dbReference type="Pfam" id="PF00689">
    <property type="entry name" value="Cation_ATPase_C"/>
    <property type="match status" value="1"/>
</dbReference>
<gene>
    <name evidence="4" type="ORF">F0L68_41055</name>
</gene>